<evidence type="ECO:0000313" key="1">
    <source>
        <dbReference type="EMBL" id="KAI8549718.1"/>
    </source>
</evidence>
<keyword evidence="2" id="KW-1185">Reference proteome</keyword>
<dbReference type="EMBL" id="CM046393">
    <property type="protein sequence ID" value="KAI8549718.1"/>
    <property type="molecule type" value="Genomic_DNA"/>
</dbReference>
<proteinExistence type="predicted"/>
<reference evidence="1" key="1">
    <citation type="submission" date="2022-02" db="EMBL/GenBank/DDBJ databases">
        <title>Plant Genome Project.</title>
        <authorList>
            <person name="Zhang R.-G."/>
        </authorList>
    </citation>
    <scope>NUCLEOTIDE SEQUENCE</scope>
    <source>
        <strain evidence="1">AT1</strain>
    </source>
</reference>
<protein>
    <submittedName>
        <fullName evidence="1">Uncharacterized protein</fullName>
    </submittedName>
</protein>
<sequence>MENKGILDFFRDAVAAFTSARLTARFSFGLMEREAHSGRYEELVFGFEIGLVIDPSSEPLMWIWYL</sequence>
<dbReference type="Proteomes" id="UP001062846">
    <property type="component" value="Chromosome 6"/>
</dbReference>
<accession>A0ACC0NAV7</accession>
<name>A0ACC0NAV7_RHOML</name>
<comment type="caution">
    <text evidence="1">The sequence shown here is derived from an EMBL/GenBank/DDBJ whole genome shotgun (WGS) entry which is preliminary data.</text>
</comment>
<evidence type="ECO:0000313" key="2">
    <source>
        <dbReference type="Proteomes" id="UP001062846"/>
    </source>
</evidence>
<organism evidence="1 2">
    <name type="scientific">Rhododendron molle</name>
    <name type="common">Chinese azalea</name>
    <name type="synonym">Azalea mollis</name>
    <dbReference type="NCBI Taxonomy" id="49168"/>
    <lineage>
        <taxon>Eukaryota</taxon>
        <taxon>Viridiplantae</taxon>
        <taxon>Streptophyta</taxon>
        <taxon>Embryophyta</taxon>
        <taxon>Tracheophyta</taxon>
        <taxon>Spermatophyta</taxon>
        <taxon>Magnoliopsida</taxon>
        <taxon>eudicotyledons</taxon>
        <taxon>Gunneridae</taxon>
        <taxon>Pentapetalae</taxon>
        <taxon>asterids</taxon>
        <taxon>Ericales</taxon>
        <taxon>Ericaceae</taxon>
        <taxon>Ericoideae</taxon>
        <taxon>Rhodoreae</taxon>
        <taxon>Rhododendron</taxon>
    </lineage>
</organism>
<gene>
    <name evidence="1" type="ORF">RHMOL_Rhmol06G0046900</name>
</gene>